<dbReference type="PANTHER" id="PTHR43580:SF2">
    <property type="entry name" value="CYTOKINE-LIKE NUCLEAR FACTOR N-PAC"/>
    <property type="match status" value="1"/>
</dbReference>
<dbReference type="GO" id="GO:0050661">
    <property type="term" value="F:NADP binding"/>
    <property type="evidence" value="ECO:0007669"/>
    <property type="project" value="InterPro"/>
</dbReference>
<feature type="domain" description="3-hydroxyisobutyrate dehydrogenase-like NAD-binding" evidence="5">
    <location>
        <begin position="164"/>
        <end position="283"/>
    </location>
</feature>
<dbReference type="Pfam" id="PF14833">
    <property type="entry name" value="NAD_binding_11"/>
    <property type="match status" value="1"/>
</dbReference>
<dbReference type="InterPro" id="IPR051265">
    <property type="entry name" value="HIBADH-related_NP60_sf"/>
</dbReference>
<protein>
    <submittedName>
        <fullName evidence="6">3-hydroxyisobutyrate dehydrogenase-like beta-hydroxyacid dehydrogenase</fullName>
    </submittedName>
</protein>
<accession>A0A841GZQ9</accession>
<dbReference type="Proteomes" id="UP000582837">
    <property type="component" value="Unassembled WGS sequence"/>
</dbReference>
<dbReference type="Pfam" id="PF03446">
    <property type="entry name" value="NAD_binding_2"/>
    <property type="match status" value="1"/>
</dbReference>
<evidence type="ECO:0000256" key="1">
    <source>
        <dbReference type="ARBA" id="ARBA00023002"/>
    </source>
</evidence>
<dbReference type="SUPFAM" id="SSF48179">
    <property type="entry name" value="6-phosphogluconate dehydrogenase C-terminal domain-like"/>
    <property type="match status" value="1"/>
</dbReference>
<dbReference type="InterPro" id="IPR029154">
    <property type="entry name" value="HIBADH-like_NADP-bd"/>
</dbReference>
<dbReference type="InterPro" id="IPR006115">
    <property type="entry name" value="6PGDH_NADP-bd"/>
</dbReference>
<gene>
    <name evidence="6" type="ORF">HNQ61_002822</name>
</gene>
<keyword evidence="2" id="KW-0520">NAD</keyword>
<evidence type="ECO:0000313" key="6">
    <source>
        <dbReference type="EMBL" id="MBB6071198.1"/>
    </source>
</evidence>
<dbReference type="GO" id="GO:0051287">
    <property type="term" value="F:NAD binding"/>
    <property type="evidence" value="ECO:0007669"/>
    <property type="project" value="InterPro"/>
</dbReference>
<dbReference type="SUPFAM" id="SSF51735">
    <property type="entry name" value="NAD(P)-binding Rossmann-fold domains"/>
    <property type="match status" value="1"/>
</dbReference>
<dbReference type="Gene3D" id="1.10.1040.10">
    <property type="entry name" value="N-(1-d-carboxylethyl)-l-norvaline Dehydrogenase, domain 2"/>
    <property type="match status" value="1"/>
</dbReference>
<dbReference type="EMBL" id="JACHIA010000007">
    <property type="protein sequence ID" value="MBB6071198.1"/>
    <property type="molecule type" value="Genomic_DNA"/>
</dbReference>
<sequence length="291" mass="29932">MRIAFLGMGAMGAPMARNLIAPGHTLVAWNRTRAAADALAADGAGVAESVAQAVRGADAAITMLADDAAVEAVVRGGLLDALEDGAVHVCMSTISVALSSELARLHGERGQAYVAAPDFGRPDAAAERRLKIVASGAAEAVERCRPLFDALAAQTFYAGAEPSAAHVIKLCGNFLIASMIECLGETFALARKSGVEPAVLNEVLSGTVLGSPIFPGYARLIAGDDFDPPGFRMRLGLKDVRLVQAAAEAAQVPMPVAGILHDRFLGGVARGRGDHDWASAARLIAEDAGLG</sequence>
<dbReference type="PIRSF" id="PIRSF000103">
    <property type="entry name" value="HIBADH"/>
    <property type="match status" value="1"/>
</dbReference>
<proteinExistence type="predicted"/>
<organism evidence="6 7">
    <name type="scientific">Longimicrobium terrae</name>
    <dbReference type="NCBI Taxonomy" id="1639882"/>
    <lineage>
        <taxon>Bacteria</taxon>
        <taxon>Pseudomonadati</taxon>
        <taxon>Gemmatimonadota</taxon>
        <taxon>Longimicrobiia</taxon>
        <taxon>Longimicrobiales</taxon>
        <taxon>Longimicrobiaceae</taxon>
        <taxon>Longimicrobium</taxon>
    </lineage>
</organism>
<dbReference type="InterPro" id="IPR013328">
    <property type="entry name" value="6PGD_dom2"/>
</dbReference>
<dbReference type="InterPro" id="IPR015815">
    <property type="entry name" value="HIBADH-related"/>
</dbReference>
<name>A0A841GZQ9_9BACT</name>
<comment type="caution">
    <text evidence="6">The sequence shown here is derived from an EMBL/GenBank/DDBJ whole genome shotgun (WGS) entry which is preliminary data.</text>
</comment>
<reference evidence="6 7" key="1">
    <citation type="submission" date="2020-08" db="EMBL/GenBank/DDBJ databases">
        <title>Genomic Encyclopedia of Type Strains, Phase IV (KMG-IV): sequencing the most valuable type-strain genomes for metagenomic binning, comparative biology and taxonomic classification.</title>
        <authorList>
            <person name="Goeker M."/>
        </authorList>
    </citation>
    <scope>NUCLEOTIDE SEQUENCE [LARGE SCALE GENOMIC DNA]</scope>
    <source>
        <strain evidence="6 7">DSM 29007</strain>
    </source>
</reference>
<dbReference type="InterPro" id="IPR036291">
    <property type="entry name" value="NAD(P)-bd_dom_sf"/>
</dbReference>
<dbReference type="PANTHER" id="PTHR43580">
    <property type="entry name" value="OXIDOREDUCTASE GLYR1-RELATED"/>
    <property type="match status" value="1"/>
</dbReference>
<keyword evidence="7" id="KW-1185">Reference proteome</keyword>
<dbReference type="InterPro" id="IPR008927">
    <property type="entry name" value="6-PGluconate_DH-like_C_sf"/>
</dbReference>
<evidence type="ECO:0000259" key="5">
    <source>
        <dbReference type="Pfam" id="PF14833"/>
    </source>
</evidence>
<keyword evidence="1" id="KW-0560">Oxidoreductase</keyword>
<evidence type="ECO:0000259" key="4">
    <source>
        <dbReference type="Pfam" id="PF03446"/>
    </source>
</evidence>
<evidence type="ECO:0000256" key="2">
    <source>
        <dbReference type="ARBA" id="ARBA00023027"/>
    </source>
</evidence>
<dbReference type="GO" id="GO:0016491">
    <property type="term" value="F:oxidoreductase activity"/>
    <property type="evidence" value="ECO:0007669"/>
    <property type="project" value="UniProtKB-KW"/>
</dbReference>
<feature type="active site" evidence="3">
    <location>
        <position position="169"/>
    </location>
</feature>
<evidence type="ECO:0000313" key="7">
    <source>
        <dbReference type="Proteomes" id="UP000582837"/>
    </source>
</evidence>
<dbReference type="AlphaFoldDB" id="A0A841GZQ9"/>
<evidence type="ECO:0000256" key="3">
    <source>
        <dbReference type="PIRSR" id="PIRSR000103-1"/>
    </source>
</evidence>
<dbReference type="Gene3D" id="3.40.50.720">
    <property type="entry name" value="NAD(P)-binding Rossmann-like Domain"/>
    <property type="match status" value="1"/>
</dbReference>
<feature type="domain" description="6-phosphogluconate dehydrogenase NADP-binding" evidence="4">
    <location>
        <begin position="2"/>
        <end position="159"/>
    </location>
</feature>
<dbReference type="RefSeq" id="WP_170033880.1">
    <property type="nucleotide sequence ID" value="NZ_JABDTL010000001.1"/>
</dbReference>